<proteinExistence type="predicted"/>
<gene>
    <name evidence="1" type="ORF">COW24_00375</name>
</gene>
<organism evidence="1 2">
    <name type="scientific">Candidatus Kerfeldbacteria bacterium CG15_BIG_FIL_POST_REV_8_21_14_020_45_12</name>
    <dbReference type="NCBI Taxonomy" id="2014247"/>
    <lineage>
        <taxon>Bacteria</taxon>
        <taxon>Candidatus Kerfeldiibacteriota</taxon>
    </lineage>
</organism>
<evidence type="ECO:0000313" key="1">
    <source>
        <dbReference type="EMBL" id="PIW37379.1"/>
    </source>
</evidence>
<reference evidence="1 2" key="1">
    <citation type="submission" date="2017-09" db="EMBL/GenBank/DDBJ databases">
        <title>Depth-based differentiation of microbial function through sediment-hosted aquifers and enrichment of novel symbionts in the deep terrestrial subsurface.</title>
        <authorList>
            <person name="Probst A.J."/>
            <person name="Ladd B."/>
            <person name="Jarett J.K."/>
            <person name="Geller-Mcgrath D.E."/>
            <person name="Sieber C.M."/>
            <person name="Emerson J.B."/>
            <person name="Anantharaman K."/>
            <person name="Thomas B.C."/>
            <person name="Malmstrom R."/>
            <person name="Stieglmeier M."/>
            <person name="Klingl A."/>
            <person name="Woyke T."/>
            <person name="Ryan C.M."/>
            <person name="Banfield J.F."/>
        </authorList>
    </citation>
    <scope>NUCLEOTIDE SEQUENCE [LARGE SCALE GENOMIC DNA]</scope>
    <source>
        <strain evidence="1">CG15_BIG_FIL_POST_REV_8_21_14_020_45_12</strain>
    </source>
</reference>
<accession>A0A2M7H571</accession>
<comment type="caution">
    <text evidence="1">The sequence shown here is derived from an EMBL/GenBank/DDBJ whole genome shotgun (WGS) entry which is preliminary data.</text>
</comment>
<protein>
    <submittedName>
        <fullName evidence="1">Uncharacterized protein</fullName>
    </submittedName>
</protein>
<sequence>MWPRLVSFAYKLVNQGNKIFLKKGSGVVRDEMLTFWVSTSFPRRLRGADRSLLVVAAPVHAYVLTRSAVVPILVPDLERLGQGARLQLMAAVVELEEPEVRTLVGPVRDPLLLAGPPQVILVEVGRDPGFLLCPVEDFPVGVAGGACPDAPVVEDPVADLRRHEEGEALDHVDLILQVIVVDEPRVEVVVPFSARRVADLGLRLGQVVREGDSVLLVADVAKWPARGAASGEGEKSDDDGGLAAEHGVLLPESIRNAGWLSLGFSSSVCLDAPFAHHSR</sequence>
<name>A0A2M7H571_9BACT</name>
<dbReference type="AlphaFoldDB" id="A0A2M7H571"/>
<evidence type="ECO:0000313" key="2">
    <source>
        <dbReference type="Proteomes" id="UP000230292"/>
    </source>
</evidence>
<dbReference type="EMBL" id="PFGC01000007">
    <property type="protein sequence ID" value="PIW37379.1"/>
    <property type="molecule type" value="Genomic_DNA"/>
</dbReference>
<dbReference type="Proteomes" id="UP000230292">
    <property type="component" value="Unassembled WGS sequence"/>
</dbReference>